<reference evidence="3" key="1">
    <citation type="submission" date="2022-10" db="EMBL/GenBank/DDBJ databases">
        <title>Culturing micro-colonial fungi from biological soil crusts in the Mojave desert and describing Neophaeococcomyces mojavensis, and introducing the new genera and species Taxawa tesnikishii.</title>
        <authorList>
            <person name="Kurbessoian T."/>
            <person name="Stajich J.E."/>
        </authorList>
    </citation>
    <scope>NUCLEOTIDE SEQUENCE</scope>
    <source>
        <strain evidence="3">TK_41</strain>
    </source>
</reference>
<dbReference type="AlphaFoldDB" id="A0AA39CI88"/>
<evidence type="ECO:0000259" key="2">
    <source>
        <dbReference type="Pfam" id="PF06985"/>
    </source>
</evidence>
<feature type="domain" description="Heterokaryon incompatibility" evidence="2">
    <location>
        <begin position="375"/>
        <end position="595"/>
    </location>
</feature>
<name>A0AA39CI88_9EURO</name>
<dbReference type="Proteomes" id="UP001172673">
    <property type="component" value="Unassembled WGS sequence"/>
</dbReference>
<evidence type="ECO:0000313" key="4">
    <source>
        <dbReference type="Proteomes" id="UP001172673"/>
    </source>
</evidence>
<organism evidence="3 4">
    <name type="scientific">Cladophialophora chaetospira</name>
    <dbReference type="NCBI Taxonomy" id="386627"/>
    <lineage>
        <taxon>Eukaryota</taxon>
        <taxon>Fungi</taxon>
        <taxon>Dikarya</taxon>
        <taxon>Ascomycota</taxon>
        <taxon>Pezizomycotina</taxon>
        <taxon>Eurotiomycetes</taxon>
        <taxon>Chaetothyriomycetidae</taxon>
        <taxon>Chaetothyriales</taxon>
        <taxon>Herpotrichiellaceae</taxon>
        <taxon>Cladophialophora</taxon>
    </lineage>
</organism>
<feature type="compositionally biased region" description="Basic and acidic residues" evidence="1">
    <location>
        <begin position="1"/>
        <end position="16"/>
    </location>
</feature>
<protein>
    <recommendedName>
        <fullName evidence="2">Heterokaryon incompatibility domain-containing protein</fullName>
    </recommendedName>
</protein>
<gene>
    <name evidence="3" type="ORF">H2200_006767</name>
</gene>
<proteinExistence type="predicted"/>
<dbReference type="EMBL" id="JAPDRK010000009">
    <property type="protein sequence ID" value="KAJ9608996.1"/>
    <property type="molecule type" value="Genomic_DNA"/>
</dbReference>
<comment type="caution">
    <text evidence="3">The sequence shown here is derived from an EMBL/GenBank/DDBJ whole genome shotgun (WGS) entry which is preliminary data.</text>
</comment>
<feature type="region of interest" description="Disordered" evidence="1">
    <location>
        <begin position="1"/>
        <end position="58"/>
    </location>
</feature>
<sequence length="1014" mass="113536">MRDFQKLFSRRERDVPSAKPPRWSKFLLARDAPQALPIDQNLTPPAPSSPVDKSTSVDDLTDISTSEASVFPIHDPPPPQPPATNARLDDVLAAIVTGGPLADLLNDPRGTGIKPLPADSASARSLTLIHPSRLPADEAYPGPLPWATLQQWDTFADQRDLVARVVKGESPDPGLCRRCRRLCLIRPSEGAEGGVFTDDQRVQFRPMGSWFQLLMRTKCRICRLLVLSLSCGTWYLNPLLARVTAEAQYCQLIPETLETGERVLAAEYALRRVGLLRMITGENWREVCRQAWEVEIETKEPFELLRDEKSVFHDKSGQTTSVGMIDEWIKTCEGTHGGGCQDIWRPGKVPQEWEIFLIDVQDRCLVKRAVGALRYYALSYVRGDSVIPATTKANVEQHMVKGAFSDPFPATIEDAIQLVQKLGERYLWVDSLCIIQDDLASKDSDIRRVDSIYSNGAATIVALAGRNADAGLPGIRPGTRPPQRLEVPQLHERFVGPDPKVIRQLDYLAQNDPVQHEFRLSARHIAVKLEDTSDMRDFIATHNSNADLHPPPTSSPSFTPFIPAPPPRFIAAEPPSLKHILSMTNWSSRGWTLQERLLSRRTVYFSTEYVYFQCATHTLCETGGNLLPWSDVSARNGDRRKDPDEPNTLLHFRHPSPTASITHDPISGKPVLLKQDFDAYAQLIEQYSRRQLSFQSDTLAAVSGMLGVVHAHVGGLLIAGMPSKYLDLAIMWTAGAPLDRITPVGGGGNEFPSWSWAAWEGRKQFRLAVSNEDSYGGLQREWATSEIRKFRLFHLGKVVEIFKTREDLMAMESRNLGSLGKGALQSQFTRYVPYSSREWEQPVQGPDLGPNVLEFVAKTVPFASFGIQSIEGTAITEPEHGNVKGQQVVCGLLDNRRRQCGLLFKFDIRTRYREGFDAAKMEYVLISSFEDASESVTVEEEGRMRHTGIKTMDQALKPFDPYAFPWRGKGSGLVNLLVVEWCGEVAERIGVAQVVRDAWERVVWGRREKYVRLA</sequence>
<dbReference type="PANTHER" id="PTHR33112">
    <property type="entry name" value="DOMAIN PROTEIN, PUTATIVE-RELATED"/>
    <property type="match status" value="1"/>
</dbReference>
<evidence type="ECO:0000313" key="3">
    <source>
        <dbReference type="EMBL" id="KAJ9608996.1"/>
    </source>
</evidence>
<keyword evidence="4" id="KW-1185">Reference proteome</keyword>
<dbReference type="InterPro" id="IPR010730">
    <property type="entry name" value="HET"/>
</dbReference>
<dbReference type="PANTHER" id="PTHR33112:SF12">
    <property type="entry name" value="HETEROKARYON INCOMPATIBILITY DOMAIN-CONTAINING PROTEIN"/>
    <property type="match status" value="1"/>
</dbReference>
<dbReference type="Pfam" id="PF06985">
    <property type="entry name" value="HET"/>
    <property type="match status" value="1"/>
</dbReference>
<accession>A0AA39CI88</accession>
<evidence type="ECO:0000256" key="1">
    <source>
        <dbReference type="SAM" id="MobiDB-lite"/>
    </source>
</evidence>